<dbReference type="InterPro" id="IPR036597">
    <property type="entry name" value="Fido-like_dom_sf"/>
</dbReference>
<dbReference type="InterPro" id="IPR036388">
    <property type="entry name" value="WH-like_DNA-bd_sf"/>
</dbReference>
<keyword evidence="5" id="KW-1185">Reference proteome</keyword>
<accession>A0A4U0N9B2</accession>
<dbReference type="PANTHER" id="PTHR13504">
    <property type="entry name" value="FIDO DOMAIN-CONTAINING PROTEIN DDB_G0283145"/>
    <property type="match status" value="1"/>
</dbReference>
<dbReference type="InterPro" id="IPR003812">
    <property type="entry name" value="Fido"/>
</dbReference>
<dbReference type="PROSITE" id="PS51459">
    <property type="entry name" value="FIDO"/>
    <property type="match status" value="1"/>
</dbReference>
<feature type="active site" evidence="1">
    <location>
        <position position="205"/>
    </location>
</feature>
<name>A0A4U0N9B2_9SPHI</name>
<dbReference type="GO" id="GO:0005524">
    <property type="term" value="F:ATP binding"/>
    <property type="evidence" value="ECO:0007669"/>
    <property type="project" value="UniProtKB-KW"/>
</dbReference>
<dbReference type="SUPFAM" id="SSF140931">
    <property type="entry name" value="Fic-like"/>
    <property type="match status" value="1"/>
</dbReference>
<keyword evidence="2" id="KW-0547">Nucleotide-binding</keyword>
<reference evidence="4 5" key="1">
    <citation type="submission" date="2019-04" db="EMBL/GenBank/DDBJ databases">
        <title>Sphingobacterium olei sp. nov., isolated from oil-contaminated soil.</title>
        <authorList>
            <person name="Liu B."/>
        </authorList>
    </citation>
    <scope>NUCLEOTIDE SEQUENCE [LARGE SCALE GENOMIC DNA]</scope>
    <source>
        <strain evidence="4 5">HAL-9</strain>
    </source>
</reference>
<sequence>MYIYQNHQWPNFTWSAETLASLLASVRHKQGKLLGQMISLGFDLQAEAVLQTLTQDVLKTSEIEGELLNPEQVRSSIARKLGMDIGALAPADRHIDGVVEMLLDATQNYQEPLTTDRLFGWHAAMFPTGRSGLYKITVGAWRTPHAGPMQVVSGAYGREKVHFQAPDSEVIPQEMETFLSWFNKKLAIDPVLKAAIAHLWFVTIHPFDDGNGRIARALTDLLLARSDENHQRFYSMSFQIQRERKQYYDILERTQKSDLDITEWLGWFLSCLDRALGQAGSTLNNVLNKARYWNYLSTKTLNERQKLMLNKLLDGFEGRLNTSKWAKITKISTDTALRDIQNLEEQEVLLKQGAGGRSTSYELIPLTELR</sequence>
<keyword evidence="2" id="KW-0067">ATP-binding</keyword>
<dbReference type="PANTHER" id="PTHR13504:SF33">
    <property type="entry name" value="FIC FAMILY PROTEIN"/>
    <property type="match status" value="1"/>
</dbReference>
<dbReference type="RefSeq" id="WP_136903482.1">
    <property type="nucleotide sequence ID" value="NZ_SUME01000014.1"/>
</dbReference>
<organism evidence="4 5">
    <name type="scientific">Sphingobacterium olei</name>
    <dbReference type="NCBI Taxonomy" id="2571155"/>
    <lineage>
        <taxon>Bacteria</taxon>
        <taxon>Pseudomonadati</taxon>
        <taxon>Bacteroidota</taxon>
        <taxon>Sphingobacteriia</taxon>
        <taxon>Sphingobacteriales</taxon>
        <taxon>Sphingobacteriaceae</taxon>
        <taxon>Sphingobacterium</taxon>
    </lineage>
</organism>
<feature type="binding site" evidence="2">
    <location>
        <begin position="209"/>
        <end position="216"/>
    </location>
    <ligand>
        <name>ATP</name>
        <dbReference type="ChEBI" id="CHEBI:30616"/>
    </ligand>
</feature>
<dbReference type="OrthoDB" id="9814400at2"/>
<evidence type="ECO:0000313" key="5">
    <source>
        <dbReference type="Proteomes" id="UP000306808"/>
    </source>
</evidence>
<dbReference type="Proteomes" id="UP000306808">
    <property type="component" value="Unassembled WGS sequence"/>
</dbReference>
<evidence type="ECO:0000256" key="1">
    <source>
        <dbReference type="PIRSR" id="PIRSR640198-1"/>
    </source>
</evidence>
<protein>
    <submittedName>
        <fullName evidence="4">Fic family protein</fullName>
    </submittedName>
</protein>
<comment type="caution">
    <text evidence="4">The sequence shown here is derived from an EMBL/GenBank/DDBJ whole genome shotgun (WGS) entry which is preliminary data.</text>
</comment>
<dbReference type="Gene3D" id="1.10.3290.10">
    <property type="entry name" value="Fido-like domain"/>
    <property type="match status" value="1"/>
</dbReference>
<feature type="domain" description="Fido" evidence="3">
    <location>
        <begin position="113"/>
        <end position="270"/>
    </location>
</feature>
<dbReference type="EMBL" id="SUME01000014">
    <property type="protein sequence ID" value="TJZ50042.1"/>
    <property type="molecule type" value="Genomic_DNA"/>
</dbReference>
<dbReference type="Pfam" id="PF13776">
    <property type="entry name" value="DUF4172"/>
    <property type="match status" value="1"/>
</dbReference>
<gene>
    <name evidence="4" type="ORF">FAZ15_21725</name>
</gene>
<proteinExistence type="predicted"/>
<feature type="binding site" evidence="2">
    <location>
        <begin position="247"/>
        <end position="248"/>
    </location>
    <ligand>
        <name>ATP</name>
        <dbReference type="ChEBI" id="CHEBI:30616"/>
    </ligand>
</feature>
<dbReference type="InterPro" id="IPR025230">
    <property type="entry name" value="DUF4172"/>
</dbReference>
<evidence type="ECO:0000259" key="3">
    <source>
        <dbReference type="PROSITE" id="PS51459"/>
    </source>
</evidence>
<dbReference type="Pfam" id="PF02661">
    <property type="entry name" value="Fic"/>
    <property type="match status" value="1"/>
</dbReference>
<dbReference type="Gene3D" id="1.10.10.10">
    <property type="entry name" value="Winged helix-like DNA-binding domain superfamily/Winged helix DNA-binding domain"/>
    <property type="match status" value="1"/>
</dbReference>
<dbReference type="InterPro" id="IPR040198">
    <property type="entry name" value="Fido_containing"/>
</dbReference>
<evidence type="ECO:0000256" key="2">
    <source>
        <dbReference type="PIRSR" id="PIRSR640198-2"/>
    </source>
</evidence>
<dbReference type="AlphaFoldDB" id="A0A4U0N9B2"/>
<evidence type="ECO:0000313" key="4">
    <source>
        <dbReference type="EMBL" id="TJZ50042.1"/>
    </source>
</evidence>